<evidence type="ECO:0000313" key="1">
    <source>
        <dbReference type="EMBL" id="MEM0575822.1"/>
    </source>
</evidence>
<organism evidence="1 2">
    <name type="scientific">Flavobacterium polysaccharolyticum</name>
    <dbReference type="NCBI Taxonomy" id="3133148"/>
    <lineage>
        <taxon>Bacteria</taxon>
        <taxon>Pseudomonadati</taxon>
        <taxon>Bacteroidota</taxon>
        <taxon>Flavobacteriia</taxon>
        <taxon>Flavobacteriales</taxon>
        <taxon>Flavobacteriaceae</taxon>
        <taxon>Flavobacterium</taxon>
    </lineage>
</organism>
<reference evidence="1 2" key="1">
    <citation type="submission" date="2024-03" db="EMBL/GenBank/DDBJ databases">
        <title>Two novel species of the genus Flavobacterium exhibiting potentially degradation of complex polysaccharides.</title>
        <authorList>
            <person name="Lian X."/>
        </authorList>
    </citation>
    <scope>NUCLEOTIDE SEQUENCE [LARGE SCALE GENOMIC DNA]</scope>
    <source>
        <strain evidence="1 2">N6</strain>
    </source>
</reference>
<dbReference type="EMBL" id="JBCGDP010000003">
    <property type="protein sequence ID" value="MEM0575822.1"/>
    <property type="molecule type" value="Genomic_DNA"/>
</dbReference>
<protein>
    <recommendedName>
        <fullName evidence="3">Nuclear transport factor 2 family protein</fullName>
    </recommendedName>
</protein>
<dbReference type="RefSeq" id="WP_342690890.1">
    <property type="nucleotide sequence ID" value="NZ_JBCGDP010000003.1"/>
</dbReference>
<accession>A0ABU9NQ22</accession>
<name>A0ABU9NQ22_9FLAO</name>
<proteinExistence type="predicted"/>
<comment type="caution">
    <text evidence="1">The sequence shown here is derived from an EMBL/GenBank/DDBJ whole genome shotgun (WGS) entry which is preliminary data.</text>
</comment>
<dbReference type="Proteomes" id="UP001468798">
    <property type="component" value="Unassembled WGS sequence"/>
</dbReference>
<gene>
    <name evidence="1" type="ORF">WFZ86_04880</name>
</gene>
<evidence type="ECO:0008006" key="3">
    <source>
        <dbReference type="Google" id="ProtNLM"/>
    </source>
</evidence>
<sequence>MKNVLKNNYKIIFFTLTFHFAINCFGQEKLSQNDIDTLYVKALQQRMDLALSSGYKYIDIDNQTNAPQTIFTEGQIKILNQDEIIKISRKENKEFTVYTISHRIISKDTVDINFGEYKLKGLKKKGENSPLAEISECKCGVVNYKPDVRFVLINNKWKIIESKFIKT</sequence>
<keyword evidence="2" id="KW-1185">Reference proteome</keyword>
<evidence type="ECO:0000313" key="2">
    <source>
        <dbReference type="Proteomes" id="UP001468798"/>
    </source>
</evidence>